<evidence type="ECO:0000256" key="1">
    <source>
        <dbReference type="ARBA" id="ARBA00006484"/>
    </source>
</evidence>
<reference evidence="6" key="1">
    <citation type="journal article" date="2019" name="Int. J. Syst. Evol. Microbiol.">
        <title>The Global Catalogue of Microorganisms (GCM) 10K type strain sequencing project: providing services to taxonomists for standard genome sequencing and annotation.</title>
        <authorList>
            <consortium name="The Broad Institute Genomics Platform"/>
            <consortium name="The Broad Institute Genome Sequencing Center for Infectious Disease"/>
            <person name="Wu L."/>
            <person name="Ma J."/>
        </authorList>
    </citation>
    <scope>NUCLEOTIDE SEQUENCE [LARGE SCALE GENOMIC DNA]</scope>
    <source>
        <strain evidence="6">JCM 19635</strain>
    </source>
</reference>
<dbReference type="Pfam" id="PF00106">
    <property type="entry name" value="adh_short"/>
    <property type="match status" value="1"/>
</dbReference>
<dbReference type="Proteomes" id="UP001596513">
    <property type="component" value="Unassembled WGS sequence"/>
</dbReference>
<evidence type="ECO:0000256" key="3">
    <source>
        <dbReference type="ARBA" id="ARBA00023002"/>
    </source>
</evidence>
<evidence type="ECO:0000313" key="5">
    <source>
        <dbReference type="EMBL" id="MFC7670382.1"/>
    </source>
</evidence>
<gene>
    <name evidence="5" type="ORF">ACFQT0_25690</name>
</gene>
<keyword evidence="3" id="KW-0560">Oxidoreductase</keyword>
<comment type="similarity">
    <text evidence="1">Belongs to the short-chain dehydrogenases/reductases (SDR) family.</text>
</comment>
<comment type="similarity">
    <text evidence="2">Belongs to the asparaginase 1 family.</text>
</comment>
<dbReference type="InterPro" id="IPR020827">
    <property type="entry name" value="Asparaginase/glutaminase_AS1"/>
</dbReference>
<organism evidence="5 6">
    <name type="scientific">Hymenobacter humi</name>
    <dbReference type="NCBI Taxonomy" id="1411620"/>
    <lineage>
        <taxon>Bacteria</taxon>
        <taxon>Pseudomonadati</taxon>
        <taxon>Bacteroidota</taxon>
        <taxon>Cytophagia</taxon>
        <taxon>Cytophagales</taxon>
        <taxon>Hymenobacteraceae</taxon>
        <taxon>Hymenobacter</taxon>
    </lineage>
</organism>
<comment type="caution">
    <text evidence="5">The sequence shown here is derived from an EMBL/GenBank/DDBJ whole genome shotgun (WGS) entry which is preliminary data.</text>
</comment>
<dbReference type="PANTHER" id="PTHR44196:SF1">
    <property type="entry name" value="DEHYDROGENASE_REDUCTASE SDR FAMILY MEMBER 7B"/>
    <property type="match status" value="1"/>
</dbReference>
<evidence type="ECO:0000256" key="4">
    <source>
        <dbReference type="PROSITE-ProRule" id="PRU10099"/>
    </source>
</evidence>
<name>A0ABW2UA51_9BACT</name>
<proteinExistence type="inferred from homology"/>
<evidence type="ECO:0000313" key="6">
    <source>
        <dbReference type="Proteomes" id="UP001596513"/>
    </source>
</evidence>
<dbReference type="Gene3D" id="3.40.50.720">
    <property type="entry name" value="NAD(P)-binding Rossmann-like Domain"/>
    <property type="match status" value="1"/>
</dbReference>
<dbReference type="RefSeq" id="WP_380205829.1">
    <property type="nucleotide sequence ID" value="NZ_JBHTEK010000001.1"/>
</dbReference>
<dbReference type="PANTHER" id="PTHR44196">
    <property type="entry name" value="DEHYDROGENASE/REDUCTASE SDR FAMILY MEMBER 7B"/>
    <property type="match status" value="1"/>
</dbReference>
<dbReference type="SUPFAM" id="SSF51735">
    <property type="entry name" value="NAD(P)-binding Rossmann-fold domains"/>
    <property type="match status" value="1"/>
</dbReference>
<sequence>MESLQGKVALVTGAGKGIGRAVALALAAEGVQVGLLARTESDLQVLAAEIIATGGTVATAVADIADRTAVNVAVAKIHQEPGPD</sequence>
<dbReference type="InterPro" id="IPR002347">
    <property type="entry name" value="SDR_fam"/>
</dbReference>
<protein>
    <submittedName>
        <fullName evidence="5">SDR family NAD(P)-dependent oxidoreductase</fullName>
    </submittedName>
</protein>
<dbReference type="EMBL" id="JBHTEK010000001">
    <property type="protein sequence ID" value="MFC7670382.1"/>
    <property type="molecule type" value="Genomic_DNA"/>
</dbReference>
<dbReference type="InterPro" id="IPR036291">
    <property type="entry name" value="NAD(P)-bd_dom_sf"/>
</dbReference>
<feature type="active site" evidence="4">
    <location>
        <position position="56"/>
    </location>
</feature>
<evidence type="ECO:0000256" key="2">
    <source>
        <dbReference type="ARBA" id="ARBA00010518"/>
    </source>
</evidence>
<accession>A0ABW2UA51</accession>
<keyword evidence="6" id="KW-1185">Reference proteome</keyword>
<dbReference type="PROSITE" id="PS00144">
    <property type="entry name" value="ASN_GLN_ASE_1"/>
    <property type="match status" value="1"/>
</dbReference>